<keyword evidence="2 12" id="KW-0444">Lipid biosynthesis</keyword>
<evidence type="ECO:0000256" key="12">
    <source>
        <dbReference type="HAMAP-Rule" id="MF_03208"/>
    </source>
</evidence>
<comment type="similarity">
    <text evidence="12">Belongs to the phosphatidylserine decarboxylase family. PSD-B subfamily. Eukaryotic type I sub-subfamily.</text>
</comment>
<feature type="topological domain" description="Mitochondrial intermembrane" evidence="12">
    <location>
        <begin position="93"/>
        <end position="517"/>
    </location>
</feature>
<dbReference type="EC" id="4.1.1.65" evidence="12"/>
<dbReference type="InterPro" id="IPR033661">
    <property type="entry name" value="PSD_type1_euk"/>
</dbReference>
<name>A0AAV9VXF1_9PEZI</name>
<keyword evidence="8 12" id="KW-0594">Phospholipid biosynthesis</keyword>
<feature type="chain" id="PRO_5043061613" description="Phosphatidylserine decarboxylase 1 beta chain" evidence="12">
    <location>
        <begin position="1"/>
        <end position="479"/>
    </location>
</feature>
<dbReference type="EMBL" id="JAVHJL010000009">
    <property type="protein sequence ID" value="KAK6497550.1"/>
    <property type="molecule type" value="Genomic_DNA"/>
</dbReference>
<comment type="pathway">
    <text evidence="1">Lipid metabolism.</text>
</comment>
<comment type="cofactor">
    <cofactor evidence="12">
        <name>pyruvate</name>
        <dbReference type="ChEBI" id="CHEBI:15361"/>
    </cofactor>
    <text evidence="12">Binds 1 pyruvoyl group covalently per subunit.</text>
</comment>
<gene>
    <name evidence="12 13" type="primary">PSD1</name>
    <name evidence="13" type="ORF">TWF481_011955</name>
</gene>
<keyword evidence="9 12" id="KW-0456">Lyase</keyword>
<keyword evidence="14" id="KW-1185">Reference proteome</keyword>
<evidence type="ECO:0000256" key="5">
    <source>
        <dbReference type="ARBA" id="ARBA00022989"/>
    </source>
</evidence>
<keyword evidence="6 12" id="KW-0443">Lipid metabolism</keyword>
<evidence type="ECO:0000313" key="14">
    <source>
        <dbReference type="Proteomes" id="UP001370758"/>
    </source>
</evidence>
<comment type="subcellular location">
    <molecule>Phosphatidylserine decarboxylase 1 alpha chain</molecule>
    <subcellularLocation>
        <location evidence="12">Mitochondrion inner membrane</location>
        <topology evidence="12">Peripheral membrane protein</topology>
        <orientation evidence="12">Intermembrane side</orientation>
    </subcellularLocation>
    <text evidence="12">Anchored to the mitochondrial inner membrane through its interaction with the integral membrane beta chain.</text>
</comment>
<keyword evidence="12" id="KW-0496">Mitochondrion</keyword>
<evidence type="ECO:0000256" key="1">
    <source>
        <dbReference type="ARBA" id="ARBA00005189"/>
    </source>
</evidence>
<comment type="subcellular location">
    <molecule>Phosphatidylserine decarboxylase 1 beta chain</molecule>
    <subcellularLocation>
        <location evidence="12">Mitochondrion inner membrane</location>
        <topology evidence="12">Single-pass membrane protein</topology>
        <orientation evidence="12">Intermembrane side</orientation>
    </subcellularLocation>
</comment>
<sequence length="517" mass="57347">MQQASRLIQQRAGSGALARPCIHLYRSATCRLIPPRNNACYRADQRLCFSSSTSSDPKRPFFQRLKTAWNDTPIKWTPIPVGLGIAYLGFKHYSTVMDRERRIAEEEHQYGPNDPNRKRGVQPSGPWQVQILSTLPLKALSRLWGKFNEIPLPVMFRPFGFKLYAFIFGVNISEAKNQDLTSYRNLAEFFYREIDPAVRPVDKLSAVVSPSDGKVLMVGEVREGGRVENVKGMTYSLDALLSGHGETKTSSHPSSPAILFGQDENGTTEATAPGGQVVDSHEEFARMNGISYTVGELFSGTEDHKDAKAEDQSLPPGEKGDVAAAVGAKKSASWFRNHLEGPKRLYFAVIYLAPGDYHRFHSPTEWVVETRRHFAGELFSVSPYLQALLPSLFILNERVVLLGRWKHGFFSMTPVGATNVGSIVLNFDRELRTNSLTKDTKADSLEGHGYAEAHYQLASKLLSGHPLRRGEEMGGFRLGSTVVLVFEAPEGKDGKGFKWIVGQGKTVKMGEALGLVE</sequence>
<comment type="PTM">
    <text evidence="12">Is synthesized initially as an inactive proenzyme. Formation of the active enzyme involves a self-maturation process in which the active site pyruvoyl group is generated from an internal serine residue via an autocatalytic post-translational modification. Two non-identical subunits are generated from the proenzyme in this reaction, and the pyruvate is formed at the N-terminus of the alpha chain, which is derived from the carboxyl end of the proenzyme. The autoendoproteolytic cleavage occurs by a canonical serine protease mechanism, in which the side chain hydroxyl group of the serine supplies its oxygen atom to form the C-terminus of the beta chain, while the remainder of the serine residue undergoes an oxidative deamination to produce ammonia and the pyruvoyl prosthetic group on the alpha chain. During this reaction, the Ser that is part of the protease active site of the proenzyme becomes the pyruvoyl prosthetic group, which constitutes an essential element of the active site of the mature decarboxylase.</text>
</comment>
<organism evidence="13 14">
    <name type="scientific">Arthrobotrys musiformis</name>
    <dbReference type="NCBI Taxonomy" id="47236"/>
    <lineage>
        <taxon>Eukaryota</taxon>
        <taxon>Fungi</taxon>
        <taxon>Dikarya</taxon>
        <taxon>Ascomycota</taxon>
        <taxon>Pezizomycotina</taxon>
        <taxon>Orbiliomycetes</taxon>
        <taxon>Orbiliales</taxon>
        <taxon>Orbiliaceae</taxon>
        <taxon>Arthrobotrys</taxon>
    </lineage>
</organism>
<feature type="active site" description="Charge relay system; for autoendoproteolytic cleavage activity" evidence="12">
    <location>
        <position position="361"/>
    </location>
</feature>
<accession>A0AAV9VXF1</accession>
<reference evidence="13 14" key="1">
    <citation type="submission" date="2023-08" db="EMBL/GenBank/DDBJ databases">
        <authorList>
            <person name="Palmer J.M."/>
        </authorList>
    </citation>
    <scope>NUCLEOTIDE SEQUENCE [LARGE SCALE GENOMIC DNA]</scope>
    <source>
        <strain evidence="13 14">TWF481</strain>
    </source>
</reference>
<feature type="chain" id="PRO_5043061612" description="Phosphatidylserine decarboxylase 1 alpha chain" evidence="12">
    <location>
        <begin position="480"/>
        <end position="517"/>
    </location>
</feature>
<dbReference type="Pfam" id="PF02666">
    <property type="entry name" value="PS_Dcarbxylase"/>
    <property type="match status" value="2"/>
</dbReference>
<comment type="pathway">
    <text evidence="12">Phospholipid metabolism; phosphatidylethanolamine biosynthesis; phosphatidylethanolamine from CDP-diacylglycerol: step 2/2.</text>
</comment>
<keyword evidence="11 12" id="KW-0670">Pyruvate</keyword>
<dbReference type="GO" id="GO:0004609">
    <property type="term" value="F:phosphatidylserine decarboxylase activity"/>
    <property type="evidence" value="ECO:0007669"/>
    <property type="project" value="UniProtKB-UniRule"/>
</dbReference>
<keyword evidence="5 12" id="KW-1133">Transmembrane helix</keyword>
<evidence type="ECO:0000256" key="4">
    <source>
        <dbReference type="ARBA" id="ARBA00022793"/>
    </source>
</evidence>
<comment type="subunit">
    <text evidence="12">Heterodimer of a large membrane-associated beta subunit and a small pyruvoyl-containing alpha subunit.</text>
</comment>
<evidence type="ECO:0000256" key="10">
    <source>
        <dbReference type="ARBA" id="ARBA00023264"/>
    </source>
</evidence>
<feature type="topological domain" description="Mitochondrial matrix" evidence="12">
    <location>
        <begin position="1"/>
        <end position="73"/>
    </location>
</feature>
<dbReference type="GO" id="GO:0016540">
    <property type="term" value="P:protein autoprocessing"/>
    <property type="evidence" value="ECO:0007669"/>
    <property type="project" value="UniProtKB-UniRule"/>
</dbReference>
<dbReference type="PANTHER" id="PTHR10067:SF6">
    <property type="entry name" value="PHOSPHATIDYLSERINE DECARBOXYLASE PROENZYME, MITOCHONDRIAL"/>
    <property type="match status" value="1"/>
</dbReference>
<dbReference type="GO" id="GO:0006646">
    <property type="term" value="P:phosphatidylethanolamine biosynthetic process"/>
    <property type="evidence" value="ECO:0007669"/>
    <property type="project" value="UniProtKB-UniRule"/>
</dbReference>
<dbReference type="Proteomes" id="UP001370758">
    <property type="component" value="Unassembled WGS sequence"/>
</dbReference>
<dbReference type="InterPro" id="IPR003817">
    <property type="entry name" value="PS_Dcarbxylase"/>
</dbReference>
<feature type="modified residue" description="Pyruvic acid (Ser); by autocatalysis" evidence="12">
    <location>
        <position position="480"/>
    </location>
</feature>
<feature type="site" description="Cleavage (non-hydrolytic); by autocatalysis" evidence="12">
    <location>
        <begin position="479"/>
        <end position="480"/>
    </location>
</feature>
<evidence type="ECO:0000256" key="2">
    <source>
        <dbReference type="ARBA" id="ARBA00022516"/>
    </source>
</evidence>
<keyword evidence="7 12" id="KW-0472">Membrane</keyword>
<dbReference type="HAMAP" id="MF_03208">
    <property type="entry name" value="PS_decarb_PSD_B_type1_euk"/>
    <property type="match status" value="1"/>
</dbReference>
<feature type="active site" description="Charge relay system; for autoendoproteolytic cleavage activity" evidence="12">
    <location>
        <position position="212"/>
    </location>
</feature>
<keyword evidence="3 12" id="KW-0812">Transmembrane</keyword>
<dbReference type="AlphaFoldDB" id="A0AAV9VXF1"/>
<evidence type="ECO:0000256" key="8">
    <source>
        <dbReference type="ARBA" id="ARBA00023209"/>
    </source>
</evidence>
<proteinExistence type="inferred from homology"/>
<dbReference type="GO" id="GO:0005743">
    <property type="term" value="C:mitochondrial inner membrane"/>
    <property type="evidence" value="ECO:0007669"/>
    <property type="project" value="UniProtKB-SubCell"/>
</dbReference>
<evidence type="ECO:0000313" key="13">
    <source>
        <dbReference type="EMBL" id="KAK6497550.1"/>
    </source>
</evidence>
<evidence type="ECO:0000256" key="11">
    <source>
        <dbReference type="ARBA" id="ARBA00023317"/>
    </source>
</evidence>
<feature type="active site" description="Schiff-base intermediate with substrate; via pyruvic acid; for decarboxylase activity" evidence="12">
    <location>
        <position position="480"/>
    </location>
</feature>
<comment type="function">
    <text evidence="12">Catalyzes the formation of phosphatidylethanolamine (PtdEtn) from phosphatidylserine (PtdSer). Plays a central role in phospholipid metabolism and in the interorganelle trafficking of phosphatidylserine.</text>
</comment>
<protein>
    <recommendedName>
        <fullName evidence="12">Phosphatidylserine decarboxylase proenzyme 1, mitochondrial</fullName>
        <ecNumber evidence="12">4.1.1.65</ecNumber>
    </recommendedName>
    <component>
        <recommendedName>
            <fullName evidence="12">Phosphatidylserine decarboxylase 1 beta chain</fullName>
        </recommendedName>
    </component>
    <component>
        <recommendedName>
            <fullName evidence="12">Phosphatidylserine decarboxylase 1 alpha chain</fullName>
        </recommendedName>
    </component>
</protein>
<dbReference type="InterPro" id="IPR033177">
    <property type="entry name" value="PSD-B"/>
</dbReference>
<feature type="active site" description="Charge relay system; for autoendoproteolytic cleavage activity" evidence="12">
    <location>
        <position position="480"/>
    </location>
</feature>
<evidence type="ECO:0000256" key="7">
    <source>
        <dbReference type="ARBA" id="ARBA00023136"/>
    </source>
</evidence>
<dbReference type="NCBIfam" id="TIGR00163">
    <property type="entry name" value="PS_decarb"/>
    <property type="match status" value="1"/>
</dbReference>
<keyword evidence="12" id="KW-0865">Zymogen</keyword>
<keyword evidence="12" id="KW-0999">Mitochondrion inner membrane</keyword>
<comment type="caution">
    <text evidence="13">The sequence shown here is derived from an EMBL/GenBank/DDBJ whole genome shotgun (WGS) entry which is preliminary data.</text>
</comment>
<keyword evidence="4 12" id="KW-0210">Decarboxylase</keyword>
<evidence type="ECO:0000256" key="9">
    <source>
        <dbReference type="ARBA" id="ARBA00023239"/>
    </source>
</evidence>
<evidence type="ECO:0000256" key="3">
    <source>
        <dbReference type="ARBA" id="ARBA00022692"/>
    </source>
</evidence>
<evidence type="ECO:0000256" key="6">
    <source>
        <dbReference type="ARBA" id="ARBA00023098"/>
    </source>
</evidence>
<keyword evidence="10 12" id="KW-1208">Phospholipid metabolism</keyword>
<comment type="catalytic activity">
    <reaction evidence="12">
        <text>a 1,2-diacyl-sn-glycero-3-phospho-L-serine + H(+) = a 1,2-diacyl-sn-glycero-3-phosphoethanolamine + CO2</text>
        <dbReference type="Rhea" id="RHEA:20828"/>
        <dbReference type="ChEBI" id="CHEBI:15378"/>
        <dbReference type="ChEBI" id="CHEBI:16526"/>
        <dbReference type="ChEBI" id="CHEBI:57262"/>
        <dbReference type="ChEBI" id="CHEBI:64612"/>
        <dbReference type="EC" id="4.1.1.65"/>
    </reaction>
</comment>
<dbReference type="PANTHER" id="PTHR10067">
    <property type="entry name" value="PHOSPHATIDYLSERINE DECARBOXYLASE"/>
    <property type="match status" value="1"/>
</dbReference>